<feature type="signal peptide" evidence="3">
    <location>
        <begin position="1"/>
        <end position="19"/>
    </location>
</feature>
<dbReference type="PANTHER" id="PTHR13878:SF91">
    <property type="entry name" value="FAD BINDING DOMAIN PROTEIN (AFU_ORTHOLOGUE AFUA_6G12070)-RELATED"/>
    <property type="match status" value="1"/>
</dbReference>
<comment type="caution">
    <text evidence="5">The sequence shown here is derived from an EMBL/GenBank/DDBJ whole genome shotgun (WGS) entry which is preliminary data.</text>
</comment>
<dbReference type="PANTHER" id="PTHR13878">
    <property type="entry name" value="GULONOLACTONE OXIDASE"/>
    <property type="match status" value="1"/>
</dbReference>
<proteinExistence type="inferred from homology"/>
<keyword evidence="3" id="KW-0732">Signal</keyword>
<comment type="similarity">
    <text evidence="1">Belongs to the oxygen-dependent FAD-linked oxidoreductase family.</text>
</comment>
<evidence type="ECO:0000256" key="1">
    <source>
        <dbReference type="ARBA" id="ARBA00005466"/>
    </source>
</evidence>
<protein>
    <recommendedName>
        <fullName evidence="4">FAD-binding PCMH-type domain-containing protein</fullName>
    </recommendedName>
</protein>
<evidence type="ECO:0000256" key="3">
    <source>
        <dbReference type="SAM" id="SignalP"/>
    </source>
</evidence>
<dbReference type="Gene3D" id="3.30.465.10">
    <property type="match status" value="2"/>
</dbReference>
<sequence length="620" mass="65978">MRLTAIITLLGSFAVASRAAAKSAPPTLFPYETDLLTSDDVGNFSDIAPASDRRACIPKTECRAFPGSADWPKDAEWEQLNVALGGGALLEPVPAAAACYPGTYQNATACTTVVNNQFLTRQYFDDPLAISTQWPAGNACPAVAQPTGDCRQGGYPVYVVNATSVKQIQIAVNFARNKNLRLVVKNTGHDFVGRSTGAGALSIWTHHLKGPGFELLHDYVHGQYRGKAAHVAVGLEAWEVHAAMAKYNVALVAPSFATVGLLGGYMQGGGHSALVSYHGLASDQVLSLNVVTADGSFVTADPDTNSDLFFALRGGGGGTYGIVTSAVVKAHPFLEVTTAAIALSSLDVGIEPFWRAMSAYFAFGHVIADAGGIDRNYVSPLNNNTVFNFTTSFEFPNMTAAAVAALLLPLDAAFKAAGVNVTFPAPATSLWSAEVIGEGAPVRDERFASRLIPRAVWDDPAKFKMSMEAFRKVVEGGYQIHGTMMSPSLKVAGWPGKDSAANPAFRSAVMHCVVYDFVKGTPATAAADLAGRARLSQYVDYIRAATPGSGSYMNEADVIEPNWQQSFFGSNYKKLEGIKKKYDAWGLFWAPSTVGSERWAVRTAGGVPTQDGKLCRTLEK</sequence>
<keyword evidence="2" id="KW-0560">Oxidoreductase</keyword>
<dbReference type="SUPFAM" id="SSF56176">
    <property type="entry name" value="FAD-binding/transporter-associated domain-like"/>
    <property type="match status" value="1"/>
</dbReference>
<dbReference type="EMBL" id="JAUEDM010000002">
    <property type="protein sequence ID" value="KAK3326632.1"/>
    <property type="molecule type" value="Genomic_DNA"/>
</dbReference>
<reference evidence="5" key="1">
    <citation type="journal article" date="2023" name="Mol. Phylogenet. Evol.">
        <title>Genome-scale phylogeny and comparative genomics of the fungal order Sordariales.</title>
        <authorList>
            <person name="Hensen N."/>
            <person name="Bonometti L."/>
            <person name="Westerberg I."/>
            <person name="Brannstrom I.O."/>
            <person name="Guillou S."/>
            <person name="Cros-Aarteil S."/>
            <person name="Calhoun S."/>
            <person name="Haridas S."/>
            <person name="Kuo A."/>
            <person name="Mondo S."/>
            <person name="Pangilinan J."/>
            <person name="Riley R."/>
            <person name="LaButti K."/>
            <person name="Andreopoulos B."/>
            <person name="Lipzen A."/>
            <person name="Chen C."/>
            <person name="Yan M."/>
            <person name="Daum C."/>
            <person name="Ng V."/>
            <person name="Clum A."/>
            <person name="Steindorff A."/>
            <person name="Ohm R.A."/>
            <person name="Martin F."/>
            <person name="Silar P."/>
            <person name="Natvig D.O."/>
            <person name="Lalanne C."/>
            <person name="Gautier V."/>
            <person name="Ament-Velasquez S.L."/>
            <person name="Kruys A."/>
            <person name="Hutchinson M.I."/>
            <person name="Powell A.J."/>
            <person name="Barry K."/>
            <person name="Miller A.N."/>
            <person name="Grigoriev I.V."/>
            <person name="Debuchy R."/>
            <person name="Gladieux P."/>
            <person name="Hiltunen Thoren M."/>
            <person name="Johannesson H."/>
        </authorList>
    </citation>
    <scope>NUCLEOTIDE SEQUENCE</scope>
    <source>
        <strain evidence="5">CBS 118394</strain>
    </source>
</reference>
<evidence type="ECO:0000313" key="6">
    <source>
        <dbReference type="Proteomes" id="UP001283341"/>
    </source>
</evidence>
<dbReference type="InterPro" id="IPR006094">
    <property type="entry name" value="Oxid_FAD_bind_N"/>
</dbReference>
<evidence type="ECO:0000256" key="2">
    <source>
        <dbReference type="ARBA" id="ARBA00023002"/>
    </source>
</evidence>
<organism evidence="5 6">
    <name type="scientific">Apodospora peruviana</name>
    <dbReference type="NCBI Taxonomy" id="516989"/>
    <lineage>
        <taxon>Eukaryota</taxon>
        <taxon>Fungi</taxon>
        <taxon>Dikarya</taxon>
        <taxon>Ascomycota</taxon>
        <taxon>Pezizomycotina</taxon>
        <taxon>Sordariomycetes</taxon>
        <taxon>Sordariomycetidae</taxon>
        <taxon>Sordariales</taxon>
        <taxon>Lasiosphaeriaceae</taxon>
        <taxon>Apodospora</taxon>
    </lineage>
</organism>
<dbReference type="AlphaFoldDB" id="A0AAE0IK64"/>
<feature type="chain" id="PRO_5041968557" description="FAD-binding PCMH-type domain-containing protein" evidence="3">
    <location>
        <begin position="20"/>
        <end position="620"/>
    </location>
</feature>
<dbReference type="PROSITE" id="PS51387">
    <property type="entry name" value="FAD_PCMH"/>
    <property type="match status" value="1"/>
</dbReference>
<dbReference type="GO" id="GO:0071949">
    <property type="term" value="F:FAD binding"/>
    <property type="evidence" value="ECO:0007669"/>
    <property type="project" value="InterPro"/>
</dbReference>
<evidence type="ECO:0000259" key="4">
    <source>
        <dbReference type="PROSITE" id="PS51387"/>
    </source>
</evidence>
<dbReference type="Pfam" id="PF08031">
    <property type="entry name" value="BBE"/>
    <property type="match status" value="1"/>
</dbReference>
<dbReference type="InterPro" id="IPR016166">
    <property type="entry name" value="FAD-bd_PCMH"/>
</dbReference>
<dbReference type="InterPro" id="IPR012951">
    <property type="entry name" value="BBE"/>
</dbReference>
<dbReference type="InterPro" id="IPR036318">
    <property type="entry name" value="FAD-bd_PCMH-like_sf"/>
</dbReference>
<dbReference type="Proteomes" id="UP001283341">
    <property type="component" value="Unassembled WGS sequence"/>
</dbReference>
<accession>A0AAE0IK64</accession>
<dbReference type="InterPro" id="IPR050432">
    <property type="entry name" value="FAD-linked_Oxidoreductases_BP"/>
</dbReference>
<feature type="domain" description="FAD-binding PCMH-type" evidence="4">
    <location>
        <begin position="152"/>
        <end position="333"/>
    </location>
</feature>
<name>A0AAE0IK64_9PEZI</name>
<dbReference type="Pfam" id="PF01565">
    <property type="entry name" value="FAD_binding_4"/>
    <property type="match status" value="1"/>
</dbReference>
<dbReference type="GO" id="GO:0016491">
    <property type="term" value="F:oxidoreductase activity"/>
    <property type="evidence" value="ECO:0007669"/>
    <property type="project" value="UniProtKB-KW"/>
</dbReference>
<keyword evidence="6" id="KW-1185">Reference proteome</keyword>
<reference evidence="5" key="2">
    <citation type="submission" date="2023-06" db="EMBL/GenBank/DDBJ databases">
        <authorList>
            <consortium name="Lawrence Berkeley National Laboratory"/>
            <person name="Haridas S."/>
            <person name="Hensen N."/>
            <person name="Bonometti L."/>
            <person name="Westerberg I."/>
            <person name="Brannstrom I.O."/>
            <person name="Guillou S."/>
            <person name="Cros-Aarteil S."/>
            <person name="Calhoun S."/>
            <person name="Kuo A."/>
            <person name="Mondo S."/>
            <person name="Pangilinan J."/>
            <person name="Riley R."/>
            <person name="Labutti K."/>
            <person name="Andreopoulos B."/>
            <person name="Lipzen A."/>
            <person name="Chen C."/>
            <person name="Yanf M."/>
            <person name="Daum C."/>
            <person name="Ng V."/>
            <person name="Clum A."/>
            <person name="Steindorff A."/>
            <person name="Ohm R."/>
            <person name="Martin F."/>
            <person name="Silar P."/>
            <person name="Natvig D."/>
            <person name="Lalanne C."/>
            <person name="Gautier V."/>
            <person name="Ament-Velasquez S.L."/>
            <person name="Kruys A."/>
            <person name="Hutchinson M.I."/>
            <person name="Powell A.J."/>
            <person name="Barry K."/>
            <person name="Miller A.N."/>
            <person name="Grigoriev I.V."/>
            <person name="Debuchy R."/>
            <person name="Gladieux P."/>
            <person name="Thoren M.H."/>
            <person name="Johannesson H."/>
        </authorList>
    </citation>
    <scope>NUCLEOTIDE SEQUENCE</scope>
    <source>
        <strain evidence="5">CBS 118394</strain>
    </source>
</reference>
<dbReference type="InterPro" id="IPR016169">
    <property type="entry name" value="FAD-bd_PCMH_sub2"/>
</dbReference>
<gene>
    <name evidence="5" type="ORF">B0H66DRAFT_166530</name>
</gene>
<evidence type="ECO:0000313" key="5">
    <source>
        <dbReference type="EMBL" id="KAK3326632.1"/>
    </source>
</evidence>